<name>A0ABT5MAT6_9BURK</name>
<evidence type="ECO:0000313" key="5">
    <source>
        <dbReference type="Proteomes" id="UP001528672"/>
    </source>
</evidence>
<evidence type="ECO:0000313" key="4">
    <source>
        <dbReference type="EMBL" id="MDD0813505.1"/>
    </source>
</evidence>
<dbReference type="EMBL" id="JAQSIO010000001">
    <property type="protein sequence ID" value="MDD0813505.1"/>
    <property type="molecule type" value="Genomic_DNA"/>
</dbReference>
<dbReference type="PANTHER" id="PTHR35603:SF2">
    <property type="entry name" value="OUTER MEMBRANE LIPOPROTEIN"/>
    <property type="match status" value="1"/>
</dbReference>
<accession>A0ABT5MAT6</accession>
<protein>
    <recommendedName>
        <fullName evidence="6">Glycine zipper 2TM domain-containing protein</fullName>
    </recommendedName>
</protein>
<keyword evidence="5" id="KW-1185">Reference proteome</keyword>
<dbReference type="PANTHER" id="PTHR35603">
    <property type="match status" value="1"/>
</dbReference>
<dbReference type="Proteomes" id="UP001528672">
    <property type="component" value="Unassembled WGS sequence"/>
</dbReference>
<evidence type="ECO:0000256" key="3">
    <source>
        <dbReference type="SAM" id="SignalP"/>
    </source>
</evidence>
<organism evidence="4 5">
    <name type="scientific">Curvibacter microcysteis</name>
    <dbReference type="NCBI Taxonomy" id="3026419"/>
    <lineage>
        <taxon>Bacteria</taxon>
        <taxon>Pseudomonadati</taxon>
        <taxon>Pseudomonadota</taxon>
        <taxon>Betaproteobacteria</taxon>
        <taxon>Burkholderiales</taxon>
        <taxon>Comamonadaceae</taxon>
        <taxon>Curvibacter</taxon>
    </lineage>
</organism>
<comment type="caution">
    <text evidence="4">The sequence shown here is derived from an EMBL/GenBank/DDBJ whole genome shotgun (WGS) entry which is preliminary data.</text>
</comment>
<evidence type="ECO:0000256" key="2">
    <source>
        <dbReference type="ARBA" id="ARBA00023136"/>
    </source>
</evidence>
<reference evidence="4 5" key="1">
    <citation type="submission" date="2023-02" db="EMBL/GenBank/DDBJ databases">
        <title>Bacterial whole genome sequence for Curvibacter sp. HBC28.</title>
        <authorList>
            <person name="Le V."/>
            <person name="Ko S.-R."/>
            <person name="Ahn C.-Y."/>
            <person name="Oh H.-M."/>
        </authorList>
    </citation>
    <scope>NUCLEOTIDE SEQUENCE [LARGE SCALE GENOMIC DNA]</scope>
    <source>
        <strain evidence="4 5">HBC28</strain>
    </source>
</reference>
<sequence>MNKLLILSASLLAATGAVQAQETGRVISSTPVIQPVAVQQQSCGTAPMVVQAPKSGAGALMGAVAGGAIGNALGGGAGRAVATAAGLMGGAMLGDHIEGAGATQVAQVPQCSTQTVYENRQVGYNVVYEYGGRQYTAMMANDPGQTVQLQVNPVVQGASNPSAAYSPPAYAQPTYTQPVYTDPNAVVTQTVYPTTYTTYAPVVYSQPYYVAPTYYPAVTPAVTLGLGLGLGYWAGSWRGAYHGGYHGGGRRWR</sequence>
<evidence type="ECO:0000256" key="1">
    <source>
        <dbReference type="ARBA" id="ARBA00004370"/>
    </source>
</evidence>
<proteinExistence type="predicted"/>
<feature type="chain" id="PRO_5046079178" description="Glycine zipper 2TM domain-containing protein" evidence="3">
    <location>
        <begin position="21"/>
        <end position="253"/>
    </location>
</feature>
<keyword evidence="2" id="KW-0472">Membrane</keyword>
<feature type="signal peptide" evidence="3">
    <location>
        <begin position="1"/>
        <end position="20"/>
    </location>
</feature>
<keyword evidence="3" id="KW-0732">Signal</keyword>
<comment type="subcellular location">
    <subcellularLocation>
        <location evidence="1">Membrane</location>
    </subcellularLocation>
</comment>
<evidence type="ECO:0008006" key="6">
    <source>
        <dbReference type="Google" id="ProtNLM"/>
    </source>
</evidence>
<dbReference type="RefSeq" id="WP_273925023.1">
    <property type="nucleotide sequence ID" value="NZ_JAQSIO010000001.1"/>
</dbReference>
<gene>
    <name evidence="4" type="ORF">PSQ39_02560</name>
</gene>
<dbReference type="InterPro" id="IPR051407">
    <property type="entry name" value="Bact_OM_lipoprot/Surf_antigen"/>
</dbReference>